<keyword evidence="1" id="KW-0732">Signal</keyword>
<proteinExistence type="predicted"/>
<reference evidence="2 3" key="1">
    <citation type="submission" date="2024-10" db="EMBL/GenBank/DDBJ databases">
        <title>The Natural Products Discovery Center: Release of the First 8490 Sequenced Strains for Exploring Actinobacteria Biosynthetic Diversity.</title>
        <authorList>
            <person name="Kalkreuter E."/>
            <person name="Kautsar S.A."/>
            <person name="Yang D."/>
            <person name="Bader C.D."/>
            <person name="Teijaro C.N."/>
            <person name="Fluegel L."/>
            <person name="Davis C.M."/>
            <person name="Simpson J.R."/>
            <person name="Lauterbach L."/>
            <person name="Steele A.D."/>
            <person name="Gui C."/>
            <person name="Meng S."/>
            <person name="Li G."/>
            <person name="Viehrig K."/>
            <person name="Ye F."/>
            <person name="Su P."/>
            <person name="Kiefer A.F."/>
            <person name="Nichols A."/>
            <person name="Cepeda A.J."/>
            <person name="Yan W."/>
            <person name="Fan B."/>
            <person name="Jiang Y."/>
            <person name="Adhikari A."/>
            <person name="Zheng C.-J."/>
            <person name="Schuster L."/>
            <person name="Cowan T.M."/>
            <person name="Smanski M.J."/>
            <person name="Chevrette M.G."/>
            <person name="De Carvalho L.P.S."/>
            <person name="Shen B."/>
        </authorList>
    </citation>
    <scope>NUCLEOTIDE SEQUENCE [LARGE SCALE GENOMIC DNA]</scope>
    <source>
        <strain evidence="2 3">NPDC050545</strain>
    </source>
</reference>
<dbReference type="EMBL" id="JBITGY010000017">
    <property type="protein sequence ID" value="MFI6505145.1"/>
    <property type="molecule type" value="Genomic_DNA"/>
</dbReference>
<keyword evidence="3" id="KW-1185">Reference proteome</keyword>
<evidence type="ECO:0000313" key="2">
    <source>
        <dbReference type="EMBL" id="MFI6505145.1"/>
    </source>
</evidence>
<evidence type="ECO:0000256" key="1">
    <source>
        <dbReference type="SAM" id="SignalP"/>
    </source>
</evidence>
<evidence type="ECO:0000313" key="3">
    <source>
        <dbReference type="Proteomes" id="UP001612741"/>
    </source>
</evidence>
<protein>
    <recommendedName>
        <fullName evidence="4">SnoaL-like domain-containing protein</fullName>
    </recommendedName>
</protein>
<name>A0ABW7ZBG6_9ACTN</name>
<dbReference type="SUPFAM" id="SSF54427">
    <property type="entry name" value="NTF2-like"/>
    <property type="match status" value="1"/>
</dbReference>
<sequence length="329" mass="35424">MNAMTKKTWALGIGALAVVLAAGPVHADSVPVEGRLSPAAASHVERQTTFGATPTYEVLPDGTKSMEKRVAAYRAEFAPDATLWEAGSPVIHGWANIEPAIRRTLGLVPSFRFVPSRVAAGENTVFYSADNSVEINGTPIRYPSMYRVVINDKGDVVQGRRYYDRFAWFNPIAPPEMKLDDPFGGIHDRPGASAAPASRARGLLGRAASWTARDAEALVAATGDAPLSGPGLGSRKLYTREAKLEYVRKLVSLFASPKLAAGQVVRTRTATYVETHGEVDAQGRTLGFGIVERFGTKGGKVTDWSLTFDSLPLIADQDKIQKLFGLIKP</sequence>
<dbReference type="Proteomes" id="UP001612741">
    <property type="component" value="Unassembled WGS sequence"/>
</dbReference>
<dbReference type="InterPro" id="IPR032710">
    <property type="entry name" value="NTF2-like_dom_sf"/>
</dbReference>
<feature type="signal peptide" evidence="1">
    <location>
        <begin position="1"/>
        <end position="27"/>
    </location>
</feature>
<organism evidence="2 3">
    <name type="scientific">Nonomuraea typhae</name>
    <dbReference type="NCBI Taxonomy" id="2603600"/>
    <lineage>
        <taxon>Bacteria</taxon>
        <taxon>Bacillati</taxon>
        <taxon>Actinomycetota</taxon>
        <taxon>Actinomycetes</taxon>
        <taxon>Streptosporangiales</taxon>
        <taxon>Streptosporangiaceae</taxon>
        <taxon>Nonomuraea</taxon>
    </lineage>
</organism>
<evidence type="ECO:0008006" key="4">
    <source>
        <dbReference type="Google" id="ProtNLM"/>
    </source>
</evidence>
<feature type="chain" id="PRO_5045262853" description="SnoaL-like domain-containing protein" evidence="1">
    <location>
        <begin position="28"/>
        <end position="329"/>
    </location>
</feature>
<comment type="caution">
    <text evidence="2">The sequence shown here is derived from an EMBL/GenBank/DDBJ whole genome shotgun (WGS) entry which is preliminary data.</text>
</comment>
<gene>
    <name evidence="2" type="ORF">ACIBG2_47735</name>
</gene>
<dbReference type="RefSeq" id="WP_397091186.1">
    <property type="nucleotide sequence ID" value="NZ_JBITGY010000017.1"/>
</dbReference>
<accession>A0ABW7ZBG6</accession>
<dbReference type="Gene3D" id="3.10.450.50">
    <property type="match status" value="1"/>
</dbReference>